<proteinExistence type="predicted"/>
<evidence type="ECO:0000313" key="1">
    <source>
        <dbReference type="EMBL" id="JAD59096.1"/>
    </source>
</evidence>
<dbReference type="AlphaFoldDB" id="A0A0A9B706"/>
<reference evidence="1" key="1">
    <citation type="submission" date="2014-09" db="EMBL/GenBank/DDBJ databases">
        <authorList>
            <person name="Magalhaes I.L.F."/>
            <person name="Oliveira U."/>
            <person name="Santos F.R."/>
            <person name="Vidigal T.H.D.A."/>
            <person name="Brescovit A.D."/>
            <person name="Santos A.J."/>
        </authorList>
    </citation>
    <scope>NUCLEOTIDE SEQUENCE</scope>
    <source>
        <tissue evidence="1">Shoot tissue taken approximately 20 cm above the soil surface</tissue>
    </source>
</reference>
<dbReference type="EMBL" id="GBRH01238799">
    <property type="protein sequence ID" value="JAD59096.1"/>
    <property type="molecule type" value="Transcribed_RNA"/>
</dbReference>
<protein>
    <submittedName>
        <fullName evidence="1">Uncharacterized protein</fullName>
    </submittedName>
</protein>
<accession>A0A0A9B706</accession>
<organism evidence="1">
    <name type="scientific">Arundo donax</name>
    <name type="common">Giant reed</name>
    <name type="synonym">Donax arundinaceus</name>
    <dbReference type="NCBI Taxonomy" id="35708"/>
    <lineage>
        <taxon>Eukaryota</taxon>
        <taxon>Viridiplantae</taxon>
        <taxon>Streptophyta</taxon>
        <taxon>Embryophyta</taxon>
        <taxon>Tracheophyta</taxon>
        <taxon>Spermatophyta</taxon>
        <taxon>Magnoliopsida</taxon>
        <taxon>Liliopsida</taxon>
        <taxon>Poales</taxon>
        <taxon>Poaceae</taxon>
        <taxon>PACMAD clade</taxon>
        <taxon>Arundinoideae</taxon>
        <taxon>Arundineae</taxon>
        <taxon>Arundo</taxon>
    </lineage>
</organism>
<reference evidence="1" key="2">
    <citation type="journal article" date="2015" name="Data Brief">
        <title>Shoot transcriptome of the giant reed, Arundo donax.</title>
        <authorList>
            <person name="Barrero R.A."/>
            <person name="Guerrero F.D."/>
            <person name="Moolhuijzen P."/>
            <person name="Goolsby J.A."/>
            <person name="Tidwell J."/>
            <person name="Bellgard S.E."/>
            <person name="Bellgard M.I."/>
        </authorList>
    </citation>
    <scope>NUCLEOTIDE SEQUENCE</scope>
    <source>
        <tissue evidence="1">Shoot tissue taken approximately 20 cm above the soil surface</tissue>
    </source>
</reference>
<name>A0A0A9B706_ARUDO</name>
<sequence>MVLSLPVNSIHTNRNIHNDVIFFIYCRLLEGNTAILDT</sequence>